<dbReference type="Pfam" id="PF00107">
    <property type="entry name" value="ADH_zinc_N"/>
    <property type="match status" value="1"/>
</dbReference>
<organism evidence="6 7">
    <name type="scientific">Apiospora hydei</name>
    <dbReference type="NCBI Taxonomy" id="1337664"/>
    <lineage>
        <taxon>Eukaryota</taxon>
        <taxon>Fungi</taxon>
        <taxon>Dikarya</taxon>
        <taxon>Ascomycota</taxon>
        <taxon>Pezizomycotina</taxon>
        <taxon>Sordariomycetes</taxon>
        <taxon>Xylariomycetidae</taxon>
        <taxon>Amphisphaeriales</taxon>
        <taxon>Apiosporaceae</taxon>
        <taxon>Apiospora</taxon>
    </lineage>
</organism>
<comment type="caution">
    <text evidence="6">The sequence shown here is derived from an EMBL/GenBank/DDBJ whole genome shotgun (WGS) entry which is preliminary data.</text>
</comment>
<dbReference type="SUPFAM" id="SSF51735">
    <property type="entry name" value="NAD(P)-binding Rossmann-fold domains"/>
    <property type="match status" value="2"/>
</dbReference>
<dbReference type="SMART" id="SM00822">
    <property type="entry name" value="PKS_KR"/>
    <property type="match status" value="1"/>
</dbReference>
<keyword evidence="2" id="KW-0597">Phosphoprotein</keyword>
<dbReference type="SMART" id="SM00829">
    <property type="entry name" value="PKS_ER"/>
    <property type="match status" value="1"/>
</dbReference>
<evidence type="ECO:0000259" key="5">
    <source>
        <dbReference type="SMART" id="SM00829"/>
    </source>
</evidence>
<dbReference type="GeneID" id="92050338"/>
<dbReference type="SUPFAM" id="SSF50129">
    <property type="entry name" value="GroES-like"/>
    <property type="match status" value="1"/>
</dbReference>
<dbReference type="InterPro" id="IPR020843">
    <property type="entry name" value="ER"/>
</dbReference>
<dbReference type="InterPro" id="IPR013154">
    <property type="entry name" value="ADH-like_N"/>
</dbReference>
<dbReference type="CDD" id="cd05195">
    <property type="entry name" value="enoyl_red"/>
    <property type="match status" value="1"/>
</dbReference>
<dbReference type="InterPro" id="IPR013149">
    <property type="entry name" value="ADH-like_C"/>
</dbReference>
<evidence type="ECO:0000313" key="6">
    <source>
        <dbReference type="EMBL" id="KAK8066217.1"/>
    </source>
</evidence>
<dbReference type="EMBL" id="JAQQWN010000009">
    <property type="protein sequence ID" value="KAK8066217.1"/>
    <property type="molecule type" value="Genomic_DNA"/>
</dbReference>
<evidence type="ECO:0000256" key="3">
    <source>
        <dbReference type="ARBA" id="ARBA00023002"/>
    </source>
</evidence>
<dbReference type="Pfam" id="PF08240">
    <property type="entry name" value="ADH_N"/>
    <property type="match status" value="1"/>
</dbReference>
<dbReference type="Gene3D" id="3.90.180.10">
    <property type="entry name" value="Medium-chain alcohol dehydrogenases, catalytic domain"/>
    <property type="match status" value="1"/>
</dbReference>
<protein>
    <submittedName>
        <fullName evidence="6">PKS-like enzyme</fullName>
    </submittedName>
</protein>
<name>A0ABR1V5M6_9PEZI</name>
<dbReference type="Pfam" id="PF08659">
    <property type="entry name" value="KR"/>
    <property type="match status" value="1"/>
</dbReference>
<dbReference type="PANTHER" id="PTHR43775">
    <property type="entry name" value="FATTY ACID SYNTHASE"/>
    <property type="match status" value="1"/>
</dbReference>
<dbReference type="InterPro" id="IPR050091">
    <property type="entry name" value="PKS_NRPS_Biosynth_Enz"/>
</dbReference>
<dbReference type="Proteomes" id="UP001433268">
    <property type="component" value="Unassembled WGS sequence"/>
</dbReference>
<dbReference type="InterPro" id="IPR013968">
    <property type="entry name" value="PKS_KR"/>
</dbReference>
<dbReference type="PANTHER" id="PTHR43775:SF18">
    <property type="entry name" value="ENZYME, PUTATIVE (JCVI)-RELATED"/>
    <property type="match status" value="1"/>
</dbReference>
<sequence>MQGAPGPPEQWSEDLMGHRGAQMEVTTPDKAMIIGLARTVRAEDPSVDITILDVERHTNPATLQAILQVIQSIASREKPKLYSENEYVERGGIIYISRLLPHHAVNQAETQLVKGLPETEVDLHEAETTIRLQCERIGTLEELRFCEVASAALPLEANRVEVEIFAAGLNFKDIAVAMGIVPENEHLLGLEGAGVVRRVHPSVTRFKPGDRVVVFEKGTFANRIILSTERTHHIPDDMSFEDATSIPGVFLTSLYSLYNLANTQKGHRVLIHSASGGVGQACIQICQYIGAEVFATVGNDDKKKLLMDTFGIPESHIFGSRTTQFGDKLMQATQGHGVDVIINTVLGKKDMLDRNFLSMEPFNRNASYRAFDLSHLSVTDQVIDRLGERREKLGLRADASYLLVGGLKGLCGAMAVQMARLGAKSLVVLSRSGCGDAKSQNAIHNIEAHGCVVLEVQGDAAKEEDVRRCFEAAPAPVAGVIQGAMVLRDRIFGSMSVEEYRQAIAAKHRGTWHLHHVAREQGCDLDFFTLLSSVSGVVGQRGQANYAAANVFLDNFAHYRRRLGLAACAVDLGAIEDIGYLSEHKEILQAFDPSWTPINEKLFVKIFARALRQDVSSGGPRAADAVADAQLVTALAVPQPQDARLLADARFAALDFGSTAEGGGGGGSGSGSVSSEAAKAVQALFLLVKSGAPASSVLKATIDVANRQFVATLRLGEPMEVGKSLVAYGMDSLAAVEFRNWARGAEGGADDARDYERDVAACAVREDCGENTEIVRSSVVVSKWERETALYWFILVVHRVSKAPVFGISFWRQF</sequence>
<dbReference type="RefSeq" id="XP_066662970.1">
    <property type="nucleotide sequence ID" value="XM_066817278.1"/>
</dbReference>
<evidence type="ECO:0000256" key="1">
    <source>
        <dbReference type="ARBA" id="ARBA00022450"/>
    </source>
</evidence>
<proteinExistence type="predicted"/>
<dbReference type="InterPro" id="IPR011032">
    <property type="entry name" value="GroES-like_sf"/>
</dbReference>
<reference evidence="6 7" key="1">
    <citation type="submission" date="2023-01" db="EMBL/GenBank/DDBJ databases">
        <title>Analysis of 21 Apiospora genomes using comparative genomics revels a genus with tremendous synthesis potential of carbohydrate active enzymes and secondary metabolites.</title>
        <authorList>
            <person name="Sorensen T."/>
        </authorList>
    </citation>
    <scope>NUCLEOTIDE SEQUENCE [LARGE SCALE GENOMIC DNA]</scope>
    <source>
        <strain evidence="6 7">CBS 114990</strain>
    </source>
</reference>
<accession>A0ABR1V5M6</accession>
<keyword evidence="1" id="KW-0596">Phosphopantetheine</keyword>
<dbReference type="Gene3D" id="3.40.50.720">
    <property type="entry name" value="NAD(P)-binding Rossmann-like Domain"/>
    <property type="match status" value="3"/>
</dbReference>
<dbReference type="InterPro" id="IPR036291">
    <property type="entry name" value="NAD(P)-bd_dom_sf"/>
</dbReference>
<dbReference type="InterPro" id="IPR057326">
    <property type="entry name" value="KR_dom"/>
</dbReference>
<gene>
    <name evidence="6" type="ORF">PG997_012964</name>
</gene>
<keyword evidence="7" id="KW-1185">Reference proteome</keyword>
<evidence type="ECO:0000313" key="7">
    <source>
        <dbReference type="Proteomes" id="UP001433268"/>
    </source>
</evidence>
<keyword evidence="3" id="KW-0560">Oxidoreductase</keyword>
<evidence type="ECO:0000259" key="4">
    <source>
        <dbReference type="SMART" id="SM00822"/>
    </source>
</evidence>
<feature type="domain" description="Ketoreductase" evidence="4">
    <location>
        <begin position="399"/>
        <end position="578"/>
    </location>
</feature>
<evidence type="ECO:0000256" key="2">
    <source>
        <dbReference type="ARBA" id="ARBA00022553"/>
    </source>
</evidence>
<feature type="domain" description="Enoyl reductase (ER)" evidence="5">
    <location>
        <begin position="138"/>
        <end position="454"/>
    </location>
</feature>